<evidence type="ECO:0000256" key="1">
    <source>
        <dbReference type="SAM" id="SignalP"/>
    </source>
</evidence>
<sequence length="146" mass="17396">MKYSCSVFYILAFIGFTLAQHPVITEEEEEKIENLVEELMSQKKVSIDVIEELEKIDDNLTKEWIEELEDSKNKTFSEEDYRRKILFDDQADTYLETIDRDAHGLMKDKVDFSDALIMVKMSHQKQVKDKEEREVEKFDREFEDLA</sequence>
<keyword evidence="1" id="KW-0732">Signal</keyword>
<comment type="caution">
    <text evidence="2">The sequence shown here is derived from an EMBL/GenBank/DDBJ whole genome shotgun (WGS) entry which is preliminary data.</text>
</comment>
<protein>
    <submittedName>
        <fullName evidence="2">Uncharacterized protein</fullName>
    </submittedName>
</protein>
<reference evidence="2 3" key="1">
    <citation type="submission" date="2024-11" db="EMBL/GenBank/DDBJ databases">
        <title>Adaptive evolution of stress response genes in parasites aligns with host niche diversity.</title>
        <authorList>
            <person name="Hahn C."/>
            <person name="Resl P."/>
        </authorList>
    </citation>
    <scope>NUCLEOTIDE SEQUENCE [LARGE SCALE GENOMIC DNA]</scope>
    <source>
        <strain evidence="2">EGGRZ-B1_66</strain>
        <tissue evidence="2">Body</tissue>
    </source>
</reference>
<gene>
    <name evidence="2" type="ORF">Ciccas_001159</name>
</gene>
<accession>A0ABD2QL35</accession>
<evidence type="ECO:0000313" key="3">
    <source>
        <dbReference type="Proteomes" id="UP001626550"/>
    </source>
</evidence>
<dbReference type="Proteomes" id="UP001626550">
    <property type="component" value="Unassembled WGS sequence"/>
</dbReference>
<evidence type="ECO:0000313" key="2">
    <source>
        <dbReference type="EMBL" id="KAL3320158.1"/>
    </source>
</evidence>
<keyword evidence="3" id="KW-1185">Reference proteome</keyword>
<feature type="signal peptide" evidence="1">
    <location>
        <begin position="1"/>
        <end position="19"/>
    </location>
</feature>
<name>A0ABD2QL35_9PLAT</name>
<dbReference type="AlphaFoldDB" id="A0ABD2QL35"/>
<dbReference type="EMBL" id="JBJKFK010000072">
    <property type="protein sequence ID" value="KAL3320158.1"/>
    <property type="molecule type" value="Genomic_DNA"/>
</dbReference>
<proteinExistence type="predicted"/>
<feature type="chain" id="PRO_5044758619" evidence="1">
    <location>
        <begin position="20"/>
        <end position="146"/>
    </location>
</feature>
<organism evidence="2 3">
    <name type="scientific">Cichlidogyrus casuarinus</name>
    <dbReference type="NCBI Taxonomy" id="1844966"/>
    <lineage>
        <taxon>Eukaryota</taxon>
        <taxon>Metazoa</taxon>
        <taxon>Spiralia</taxon>
        <taxon>Lophotrochozoa</taxon>
        <taxon>Platyhelminthes</taxon>
        <taxon>Monogenea</taxon>
        <taxon>Monopisthocotylea</taxon>
        <taxon>Dactylogyridea</taxon>
        <taxon>Ancyrocephalidae</taxon>
        <taxon>Cichlidogyrus</taxon>
    </lineage>
</organism>